<dbReference type="AlphaFoldDB" id="W6AL92"/>
<dbReference type="Proteomes" id="UP000019260">
    <property type="component" value="Chromosome"/>
</dbReference>
<evidence type="ECO:0000256" key="1">
    <source>
        <dbReference type="SAM" id="Phobius"/>
    </source>
</evidence>
<sequence length="42" mass="4685">MTGILFTFAFSWQSIVIVVLALLALTVAETVFILLRMKKQNG</sequence>
<feature type="transmembrane region" description="Helical" evidence="1">
    <location>
        <begin position="12"/>
        <end position="35"/>
    </location>
</feature>
<keyword evidence="3" id="KW-1185">Reference proteome</keyword>
<proteinExistence type="predicted"/>
<evidence type="ECO:0000313" key="2">
    <source>
        <dbReference type="EMBL" id="AHI58083.1"/>
    </source>
</evidence>
<dbReference type="PATRIC" id="fig|838561.3.peg.718"/>
<keyword evidence="1" id="KW-1133">Transmembrane helix</keyword>
<name>W6AL92_9MOLU</name>
<gene>
    <name evidence="2" type="ORF">P344_03710</name>
</gene>
<keyword evidence="1" id="KW-0472">Membrane</keyword>
<accession>W6AL92</accession>
<reference evidence="2 3" key="1">
    <citation type="submission" date="2013-09" db="EMBL/GenBank/DDBJ databases">
        <title>Complete genome sequence of Spiroplasma mirum suckling mouse cataract agent.</title>
        <authorList>
            <person name="Landry C.A."/>
            <person name="Bastian F.O."/>
            <person name="Thune R.L."/>
        </authorList>
    </citation>
    <scope>NUCLEOTIDE SEQUENCE [LARGE SCALE GENOMIC DNA]</scope>
    <source>
        <strain evidence="2 3">SMCA</strain>
    </source>
</reference>
<protein>
    <submittedName>
        <fullName evidence="2">Uncharacterized protein</fullName>
    </submittedName>
</protein>
<dbReference type="EMBL" id="CP006720">
    <property type="protein sequence ID" value="AHI58083.1"/>
    <property type="molecule type" value="Genomic_DNA"/>
</dbReference>
<dbReference type="HOGENOM" id="CLU_3258043_0_0_14"/>
<evidence type="ECO:0000313" key="3">
    <source>
        <dbReference type="Proteomes" id="UP000019260"/>
    </source>
</evidence>
<keyword evidence="1" id="KW-0812">Transmembrane</keyword>
<dbReference type="KEGG" id="smia:P344_03710"/>
<organism evidence="2 3">
    <name type="scientific">Spiroplasma mirum ATCC 29335</name>
    <dbReference type="NCBI Taxonomy" id="838561"/>
    <lineage>
        <taxon>Bacteria</taxon>
        <taxon>Bacillati</taxon>
        <taxon>Mycoplasmatota</taxon>
        <taxon>Mollicutes</taxon>
        <taxon>Entomoplasmatales</taxon>
        <taxon>Spiroplasmataceae</taxon>
        <taxon>Spiroplasma</taxon>
    </lineage>
</organism>